<gene>
    <name evidence="5" type="ORF">IQ266_07705</name>
</gene>
<dbReference type="Gene3D" id="3.40.430.10">
    <property type="entry name" value="Dihydrofolate Reductase, subunit A"/>
    <property type="match status" value="1"/>
</dbReference>
<keyword evidence="2" id="KW-0521">NADP</keyword>
<keyword evidence="6" id="KW-1185">Reference proteome</keyword>
<evidence type="ECO:0000259" key="4">
    <source>
        <dbReference type="Pfam" id="PF01872"/>
    </source>
</evidence>
<dbReference type="AlphaFoldDB" id="A0A928Z318"/>
<evidence type="ECO:0000256" key="1">
    <source>
        <dbReference type="ARBA" id="ARBA00005104"/>
    </source>
</evidence>
<protein>
    <submittedName>
        <fullName evidence="5">RibD family protein</fullName>
    </submittedName>
</protein>
<comment type="pathway">
    <text evidence="1">Cofactor biosynthesis; riboflavin biosynthesis.</text>
</comment>
<evidence type="ECO:0000256" key="2">
    <source>
        <dbReference type="ARBA" id="ARBA00022857"/>
    </source>
</evidence>
<dbReference type="GO" id="GO:0009231">
    <property type="term" value="P:riboflavin biosynthetic process"/>
    <property type="evidence" value="ECO:0007669"/>
    <property type="project" value="InterPro"/>
</dbReference>
<feature type="domain" description="Bacterial bifunctional deaminase-reductase C-terminal" evidence="4">
    <location>
        <begin position="10"/>
        <end position="219"/>
    </location>
</feature>
<accession>A0A928Z318</accession>
<evidence type="ECO:0000256" key="3">
    <source>
        <dbReference type="ARBA" id="ARBA00023002"/>
    </source>
</evidence>
<dbReference type="PANTHER" id="PTHR38011">
    <property type="entry name" value="DIHYDROFOLATE REDUCTASE FAMILY PROTEIN (AFU_ORTHOLOGUE AFUA_8G06820)"/>
    <property type="match status" value="1"/>
</dbReference>
<dbReference type="PANTHER" id="PTHR38011:SF7">
    <property type="entry name" value="2,5-DIAMINO-6-RIBOSYLAMINO-4(3H)-PYRIMIDINONE 5'-PHOSPHATE REDUCTASE"/>
    <property type="match status" value="1"/>
</dbReference>
<dbReference type="SUPFAM" id="SSF53597">
    <property type="entry name" value="Dihydrofolate reductase-like"/>
    <property type="match status" value="1"/>
</dbReference>
<dbReference type="GO" id="GO:0008703">
    <property type="term" value="F:5-amino-6-(5-phosphoribosylamino)uracil reductase activity"/>
    <property type="evidence" value="ECO:0007669"/>
    <property type="project" value="InterPro"/>
</dbReference>
<keyword evidence="3" id="KW-0560">Oxidoreductase</keyword>
<evidence type="ECO:0000313" key="5">
    <source>
        <dbReference type="EMBL" id="MBE9029612.1"/>
    </source>
</evidence>
<reference evidence="5" key="1">
    <citation type="submission" date="2020-10" db="EMBL/GenBank/DDBJ databases">
        <authorList>
            <person name="Castelo-Branco R."/>
            <person name="Eusebio N."/>
            <person name="Adriana R."/>
            <person name="Vieira A."/>
            <person name="Brugerolle De Fraissinette N."/>
            <person name="Rezende De Castro R."/>
            <person name="Schneider M.P."/>
            <person name="Vasconcelos V."/>
            <person name="Leao P.N."/>
        </authorList>
    </citation>
    <scope>NUCLEOTIDE SEQUENCE</scope>
    <source>
        <strain evidence="5">LEGE 11480</strain>
    </source>
</reference>
<dbReference type="Proteomes" id="UP000625316">
    <property type="component" value="Unassembled WGS sequence"/>
</dbReference>
<proteinExistence type="predicted"/>
<dbReference type="InterPro" id="IPR002734">
    <property type="entry name" value="RibDG_C"/>
</dbReference>
<dbReference type="Pfam" id="PF01872">
    <property type="entry name" value="RibD_C"/>
    <property type="match status" value="1"/>
</dbReference>
<dbReference type="EMBL" id="JADEXQ010000019">
    <property type="protein sequence ID" value="MBE9029612.1"/>
    <property type="molecule type" value="Genomic_DNA"/>
</dbReference>
<dbReference type="RefSeq" id="WP_264324430.1">
    <property type="nucleotide sequence ID" value="NZ_JADEXQ010000019.1"/>
</dbReference>
<dbReference type="InterPro" id="IPR024072">
    <property type="entry name" value="DHFR-like_dom_sf"/>
</dbReference>
<evidence type="ECO:0000313" key="6">
    <source>
        <dbReference type="Proteomes" id="UP000625316"/>
    </source>
</evidence>
<sequence>MVNDAKLNRPHVTAILAMSADGKLADYQRSAGRFGSPQDQRHLEEQVAAADLVLFGAGTLRAYGTTMSVQSPALKMARVSAGKPVQPIQMVCSASGELDASCDFFAQPIPRWLLTTTSGAKAWSAPQFDRVWSMGRAIDWPLVMQEFTQAGIETVALLGGGTIVASFLEAGLIDEIWLTVCPLILGGATAPTPVQSSGWLEDVAPRLQLIAARPIEDEVFLHYRVKSA</sequence>
<dbReference type="InterPro" id="IPR050765">
    <property type="entry name" value="Riboflavin_Biosynth_HTPR"/>
</dbReference>
<name>A0A928Z318_9CYAN</name>
<comment type="caution">
    <text evidence="5">The sequence shown here is derived from an EMBL/GenBank/DDBJ whole genome shotgun (WGS) entry which is preliminary data.</text>
</comment>
<organism evidence="5 6">
    <name type="scientific">Romeriopsis navalis LEGE 11480</name>
    <dbReference type="NCBI Taxonomy" id="2777977"/>
    <lineage>
        <taxon>Bacteria</taxon>
        <taxon>Bacillati</taxon>
        <taxon>Cyanobacteriota</taxon>
        <taxon>Cyanophyceae</taxon>
        <taxon>Leptolyngbyales</taxon>
        <taxon>Leptolyngbyaceae</taxon>
        <taxon>Romeriopsis</taxon>
        <taxon>Romeriopsis navalis</taxon>
    </lineage>
</organism>